<gene>
    <name evidence="1" type="ORF">ElyMa_003638600</name>
</gene>
<keyword evidence="1" id="KW-0255">Endonuclease</keyword>
<evidence type="ECO:0000313" key="2">
    <source>
        <dbReference type="Proteomes" id="UP000762676"/>
    </source>
</evidence>
<dbReference type="GO" id="GO:0004519">
    <property type="term" value="F:endonuclease activity"/>
    <property type="evidence" value="ECO:0007669"/>
    <property type="project" value="UniProtKB-KW"/>
</dbReference>
<accession>A0AAV4EX25</accession>
<protein>
    <submittedName>
        <fullName evidence="1">Endonuclease-reverse transcriptase</fullName>
    </submittedName>
</protein>
<dbReference type="Proteomes" id="UP000762676">
    <property type="component" value="Unassembled WGS sequence"/>
</dbReference>
<dbReference type="AlphaFoldDB" id="A0AAV4EX25"/>
<keyword evidence="2" id="KW-1185">Reference proteome</keyword>
<keyword evidence="1" id="KW-0540">Nuclease</keyword>
<proteinExistence type="predicted"/>
<name>A0AAV4EX25_9GAST</name>
<sequence>MNGNGESRKEAIGRTKEVQNAKTKTRIGFWNVRTMFETGKLAQVTSEMNRYHLHILGVGDLNAKIGDENIGAERTMGIHGCGSINNNGERLVELCASNDLVIGGTLFEHPGGGRRP</sequence>
<dbReference type="EMBL" id="BMAT01007451">
    <property type="protein sequence ID" value="GFR64686.1"/>
    <property type="molecule type" value="Genomic_DNA"/>
</dbReference>
<reference evidence="1 2" key="1">
    <citation type="journal article" date="2021" name="Elife">
        <title>Chloroplast acquisition without the gene transfer in kleptoplastic sea slugs, Plakobranchus ocellatus.</title>
        <authorList>
            <person name="Maeda T."/>
            <person name="Takahashi S."/>
            <person name="Yoshida T."/>
            <person name="Shimamura S."/>
            <person name="Takaki Y."/>
            <person name="Nagai Y."/>
            <person name="Toyoda A."/>
            <person name="Suzuki Y."/>
            <person name="Arimoto A."/>
            <person name="Ishii H."/>
            <person name="Satoh N."/>
            <person name="Nishiyama T."/>
            <person name="Hasebe M."/>
            <person name="Maruyama T."/>
            <person name="Minagawa J."/>
            <person name="Obokata J."/>
            <person name="Shigenobu S."/>
        </authorList>
    </citation>
    <scope>NUCLEOTIDE SEQUENCE [LARGE SCALE GENOMIC DNA]</scope>
</reference>
<organism evidence="1 2">
    <name type="scientific">Elysia marginata</name>
    <dbReference type="NCBI Taxonomy" id="1093978"/>
    <lineage>
        <taxon>Eukaryota</taxon>
        <taxon>Metazoa</taxon>
        <taxon>Spiralia</taxon>
        <taxon>Lophotrochozoa</taxon>
        <taxon>Mollusca</taxon>
        <taxon>Gastropoda</taxon>
        <taxon>Heterobranchia</taxon>
        <taxon>Euthyneura</taxon>
        <taxon>Panpulmonata</taxon>
        <taxon>Sacoglossa</taxon>
        <taxon>Placobranchoidea</taxon>
        <taxon>Plakobranchidae</taxon>
        <taxon>Elysia</taxon>
    </lineage>
</organism>
<evidence type="ECO:0000313" key="1">
    <source>
        <dbReference type="EMBL" id="GFR64686.1"/>
    </source>
</evidence>
<keyword evidence="1" id="KW-0378">Hydrolase</keyword>
<comment type="caution">
    <text evidence="1">The sequence shown here is derived from an EMBL/GenBank/DDBJ whole genome shotgun (WGS) entry which is preliminary data.</text>
</comment>